<proteinExistence type="predicted"/>
<keyword evidence="3" id="KW-1185">Reference proteome</keyword>
<dbReference type="EMBL" id="CAJVCH010198716">
    <property type="protein sequence ID" value="CAG7730708.1"/>
    <property type="molecule type" value="Genomic_DNA"/>
</dbReference>
<name>A0A8J2K6S1_9HEXA</name>
<comment type="caution">
    <text evidence="2">The sequence shown here is derived from an EMBL/GenBank/DDBJ whole genome shotgun (WGS) entry which is preliminary data.</text>
</comment>
<feature type="transmembrane region" description="Helical" evidence="1">
    <location>
        <begin position="289"/>
        <end position="310"/>
    </location>
</feature>
<evidence type="ECO:0000313" key="2">
    <source>
        <dbReference type="EMBL" id="CAG7730708.1"/>
    </source>
</evidence>
<evidence type="ECO:0000256" key="1">
    <source>
        <dbReference type="SAM" id="Phobius"/>
    </source>
</evidence>
<organism evidence="2 3">
    <name type="scientific">Allacma fusca</name>
    <dbReference type="NCBI Taxonomy" id="39272"/>
    <lineage>
        <taxon>Eukaryota</taxon>
        <taxon>Metazoa</taxon>
        <taxon>Ecdysozoa</taxon>
        <taxon>Arthropoda</taxon>
        <taxon>Hexapoda</taxon>
        <taxon>Collembola</taxon>
        <taxon>Symphypleona</taxon>
        <taxon>Sminthuridae</taxon>
        <taxon>Allacma</taxon>
    </lineage>
</organism>
<sequence>MLTKHDLRYHWRSIKFFSDFGYYPLQMDPKSNRIWIQRNICKRFLHCFHVLTWASYTLMVFYRMGEIFSRKEEHMLMQLACPVACIGLSLMAMTAHTCMFFVRPQFYIHGFNRILDYLRGIGRQCQTTARPRHELFAIFMVHLNVFMPVAHTMSFLCFPEGPNFIYYNVPEEKKTPLVFIACASFEFYIFGLWSVTGAFLLFIGVLNIHMSLEQMNEGIVDTKSISLQGIKGAEAFALIEKQCKNCRELQLAIQEVNRAYSFLVFVARIYFLYECILCSFSGIRMFNDSVGLGISFLIFALNSMIMYVLTFERAFKIPVKMEEYKLSIKESAGVCLGGGFLTSVIFRMVDSIPCVAIKVGSFNSMERASPIIFFHFIVSGVVNLLLAFK</sequence>
<feature type="transmembrane region" description="Helical" evidence="1">
    <location>
        <begin position="135"/>
        <end position="156"/>
    </location>
</feature>
<accession>A0A8J2K6S1</accession>
<feature type="transmembrane region" description="Helical" evidence="1">
    <location>
        <begin position="331"/>
        <end position="349"/>
    </location>
</feature>
<keyword evidence="1" id="KW-1133">Transmembrane helix</keyword>
<reference evidence="2" key="1">
    <citation type="submission" date="2021-06" db="EMBL/GenBank/DDBJ databases">
        <authorList>
            <person name="Hodson N. C."/>
            <person name="Mongue J. A."/>
            <person name="Jaron S. K."/>
        </authorList>
    </citation>
    <scope>NUCLEOTIDE SEQUENCE</scope>
</reference>
<feature type="transmembrane region" description="Helical" evidence="1">
    <location>
        <begin position="44"/>
        <end position="64"/>
    </location>
</feature>
<feature type="transmembrane region" description="Helical" evidence="1">
    <location>
        <begin position="369"/>
        <end position="388"/>
    </location>
</feature>
<dbReference type="AlphaFoldDB" id="A0A8J2K6S1"/>
<dbReference type="Proteomes" id="UP000708208">
    <property type="component" value="Unassembled WGS sequence"/>
</dbReference>
<evidence type="ECO:0000313" key="3">
    <source>
        <dbReference type="Proteomes" id="UP000708208"/>
    </source>
</evidence>
<protein>
    <submittedName>
        <fullName evidence="2">Uncharacterized protein</fullName>
    </submittedName>
</protein>
<feature type="transmembrane region" description="Helical" evidence="1">
    <location>
        <begin position="76"/>
        <end position="102"/>
    </location>
</feature>
<gene>
    <name evidence="2" type="ORF">AFUS01_LOCUS19331</name>
</gene>
<feature type="transmembrane region" description="Helical" evidence="1">
    <location>
        <begin position="176"/>
        <end position="206"/>
    </location>
</feature>
<feature type="transmembrane region" description="Helical" evidence="1">
    <location>
        <begin position="259"/>
        <end position="283"/>
    </location>
</feature>
<keyword evidence="1" id="KW-0472">Membrane</keyword>
<keyword evidence="1" id="KW-0812">Transmembrane</keyword>